<dbReference type="GO" id="GO:0004567">
    <property type="term" value="F:beta-mannosidase activity"/>
    <property type="evidence" value="ECO:0007669"/>
    <property type="project" value="UniProtKB-EC"/>
</dbReference>
<comment type="caution">
    <text evidence="9">The sequence shown here is derived from an EMBL/GenBank/DDBJ whole genome shotgun (WGS) entry which is preliminary data.</text>
</comment>
<protein>
    <recommendedName>
        <fullName evidence="2">beta-mannosidase</fullName>
        <ecNumber evidence="2">3.2.1.25</ecNumber>
    </recommendedName>
</protein>
<evidence type="ECO:0000259" key="7">
    <source>
        <dbReference type="Pfam" id="PF17753"/>
    </source>
</evidence>
<gene>
    <name evidence="9" type="ORF">PGLA2088_LOCUS28765</name>
</gene>
<dbReference type="Proteomes" id="UP000626109">
    <property type="component" value="Unassembled WGS sequence"/>
</dbReference>
<evidence type="ECO:0000256" key="5">
    <source>
        <dbReference type="ARBA" id="ARBA00023295"/>
    </source>
</evidence>
<dbReference type="InterPro" id="IPR017853">
    <property type="entry name" value="GH"/>
</dbReference>
<dbReference type="InterPro" id="IPR013783">
    <property type="entry name" value="Ig-like_fold"/>
</dbReference>
<dbReference type="Pfam" id="PF17753">
    <property type="entry name" value="Ig_mannosidase"/>
    <property type="match status" value="1"/>
</dbReference>
<dbReference type="SUPFAM" id="SSF49303">
    <property type="entry name" value="beta-Galactosidase/glucuronidase domain"/>
    <property type="match status" value="1"/>
</dbReference>
<dbReference type="EC" id="3.2.1.25" evidence="2"/>
<keyword evidence="4" id="KW-0325">Glycoprotein</keyword>
<dbReference type="InterPro" id="IPR036156">
    <property type="entry name" value="Beta-gal/glucu_dom_sf"/>
</dbReference>
<dbReference type="Gene3D" id="3.20.20.80">
    <property type="entry name" value="Glycosidases"/>
    <property type="match status" value="1"/>
</dbReference>
<evidence type="ECO:0000313" key="9">
    <source>
        <dbReference type="EMBL" id="CAE8694259.1"/>
    </source>
</evidence>
<keyword evidence="3" id="KW-0378">Hydrolase</keyword>
<keyword evidence="6" id="KW-0732">Signal</keyword>
<dbReference type="Gene3D" id="2.60.120.260">
    <property type="entry name" value="Galactose-binding domain-like"/>
    <property type="match status" value="1"/>
</dbReference>
<evidence type="ECO:0000256" key="3">
    <source>
        <dbReference type="ARBA" id="ARBA00022801"/>
    </source>
</evidence>
<dbReference type="GO" id="GO:0006516">
    <property type="term" value="P:glycoprotein catabolic process"/>
    <property type="evidence" value="ECO:0007669"/>
    <property type="project" value="TreeGrafter"/>
</dbReference>
<comment type="catalytic activity">
    <reaction evidence="1">
        <text>Hydrolysis of terminal, non-reducing beta-D-mannose residues in beta-D-mannosides.</text>
        <dbReference type="EC" id="3.2.1.25"/>
    </reaction>
</comment>
<evidence type="ECO:0000313" key="10">
    <source>
        <dbReference type="Proteomes" id="UP000626109"/>
    </source>
</evidence>
<sequence>MVWRALLGTLGLVAAPAAAASGTRPAVLVGDALGARYISCSSARTLDSASDCPVWQLSSKELGIRVNATVPGDLINDLHRAGILEEPLFEKNFKQASWLAFNYTWSYSLTFPAQPSNKKTLLVFDGIKMGAEVWLNGQMLGTAQDQFLRYVFPLSAEALLASNTLEVRFPGGAERIDTQGRFSACTGGWDWAPYTDTREASTNANTFSLGITGHVMLVPVERAAIQHVVPQVFYNGPYPTTALKDREHGGFDVAVTVHLWAADAISGNVELEGAWRAKKSVSVKLNEGDNSVKLNISASAEDIQLWWPSGLGEQHTYAVQVRFMPSGVDASAESVLAVERHIGFRTVALVTGNDTDPAYVSESFAQEGSGTNFGMFFRVNGAAIMSMGANVIPMDELDGRLSDTAHIRMVRSAQEAGMNMLRVWGGGIFLPDSFYDACDEMGLLVYHDMQYAQSGHAPQACAAQDAELRHQVRRLSHHPSIAVWDGCNECQVIMGTPTGIYATFVLTVVAQEDQSRPIWPSCPAVGWATGVHRLTSLPNGNALTTLDPDKYTPIETHGYYQHGAGFPAVNGNNEMELFPSNIPINISPHTATGIDQANMFASEFGSVGMSSFESMAPTLHPDHWGLHGGAPADTCGGGFAKECHGDNVMAERNYPCDNLIIVYFGDQVNLSATGEKSFKQQLYYCMLAQALVVTADIETRRGLNELGLIVWQLNEIWPTGGWGSIEYGTEMPGQVVGGRWKPLHYWYRSSLFQDVMATCGMHGQCYLRNDAPVPFNGKVDIMSWHLHTGEASVASSFDVSLPAGPGAMHWFTVDVKSIDPSSMVLTSSVTSSQGSLLSHHTILLTEPKNLQLRSAEIACSVQDHFSTDGNVAIEVTASSPALFVTLTTLAQGRFSDNAFFIESAGRTVIHFLPFGKLELDTLKQSLRCEDLSMYKQREEETIVI</sequence>
<dbReference type="InterPro" id="IPR041625">
    <property type="entry name" value="Beta-mannosidase_Ig"/>
</dbReference>
<name>A0A813K703_POLGL</name>
<feature type="domain" description="Beta-mannosidase-like galactose-binding" evidence="8">
    <location>
        <begin position="55"/>
        <end position="194"/>
    </location>
</feature>
<dbReference type="EMBL" id="CAJNNW010028016">
    <property type="protein sequence ID" value="CAE8694259.1"/>
    <property type="molecule type" value="Genomic_DNA"/>
</dbReference>
<evidence type="ECO:0000256" key="4">
    <source>
        <dbReference type="ARBA" id="ARBA00023180"/>
    </source>
</evidence>
<evidence type="ECO:0000256" key="1">
    <source>
        <dbReference type="ARBA" id="ARBA00000829"/>
    </source>
</evidence>
<organism evidence="9 10">
    <name type="scientific">Polarella glacialis</name>
    <name type="common">Dinoflagellate</name>
    <dbReference type="NCBI Taxonomy" id="89957"/>
    <lineage>
        <taxon>Eukaryota</taxon>
        <taxon>Sar</taxon>
        <taxon>Alveolata</taxon>
        <taxon>Dinophyceae</taxon>
        <taxon>Suessiales</taxon>
        <taxon>Suessiaceae</taxon>
        <taxon>Polarella</taxon>
    </lineage>
</organism>
<feature type="signal peptide" evidence="6">
    <location>
        <begin position="1"/>
        <end position="19"/>
    </location>
</feature>
<dbReference type="Gene3D" id="2.60.40.10">
    <property type="entry name" value="Immunoglobulins"/>
    <property type="match status" value="2"/>
</dbReference>
<dbReference type="PANTHER" id="PTHR43730">
    <property type="entry name" value="BETA-MANNOSIDASE"/>
    <property type="match status" value="1"/>
</dbReference>
<feature type="chain" id="PRO_5032367695" description="beta-mannosidase" evidence="6">
    <location>
        <begin position="20"/>
        <end position="944"/>
    </location>
</feature>
<dbReference type="AlphaFoldDB" id="A0A813K703"/>
<dbReference type="InterPro" id="IPR008979">
    <property type="entry name" value="Galactose-bd-like_sf"/>
</dbReference>
<dbReference type="Pfam" id="PF22666">
    <property type="entry name" value="Glyco_hydro_2_N2"/>
    <property type="match status" value="1"/>
</dbReference>
<evidence type="ECO:0000256" key="2">
    <source>
        <dbReference type="ARBA" id="ARBA00012754"/>
    </source>
</evidence>
<dbReference type="InterPro" id="IPR050887">
    <property type="entry name" value="Beta-mannosidase_GH2"/>
</dbReference>
<dbReference type="SUPFAM" id="SSF49785">
    <property type="entry name" value="Galactose-binding domain-like"/>
    <property type="match status" value="1"/>
</dbReference>
<reference evidence="9" key="1">
    <citation type="submission" date="2021-02" db="EMBL/GenBank/DDBJ databases">
        <authorList>
            <person name="Dougan E. K."/>
            <person name="Rhodes N."/>
            <person name="Thang M."/>
            <person name="Chan C."/>
        </authorList>
    </citation>
    <scope>NUCLEOTIDE SEQUENCE</scope>
</reference>
<dbReference type="InterPro" id="IPR054593">
    <property type="entry name" value="Beta-mannosidase-like_N2"/>
</dbReference>
<dbReference type="PANTHER" id="PTHR43730:SF1">
    <property type="entry name" value="BETA-MANNOSIDASE"/>
    <property type="match status" value="1"/>
</dbReference>
<proteinExistence type="predicted"/>
<evidence type="ECO:0000259" key="8">
    <source>
        <dbReference type="Pfam" id="PF22666"/>
    </source>
</evidence>
<keyword evidence="5" id="KW-0326">Glycosidase</keyword>
<accession>A0A813K703</accession>
<dbReference type="SUPFAM" id="SSF51445">
    <property type="entry name" value="(Trans)glycosidases"/>
    <property type="match status" value="1"/>
</dbReference>
<feature type="domain" description="Beta-mannosidase Ig-fold" evidence="7">
    <location>
        <begin position="866"/>
        <end position="931"/>
    </location>
</feature>
<evidence type="ECO:0000256" key="6">
    <source>
        <dbReference type="SAM" id="SignalP"/>
    </source>
</evidence>